<organism evidence="1 2">
    <name type="scientific">Rathayibacter tanaceti</name>
    <dbReference type="NCBI Taxonomy" id="1671680"/>
    <lineage>
        <taxon>Bacteria</taxon>
        <taxon>Bacillati</taxon>
        <taxon>Actinomycetota</taxon>
        <taxon>Actinomycetes</taxon>
        <taxon>Micrococcales</taxon>
        <taxon>Microbacteriaceae</taxon>
        <taxon>Rathayibacter</taxon>
    </lineage>
</organism>
<dbReference type="EMBL" id="LIIN01000049">
    <property type="protein sequence ID" value="KZX21205.1"/>
    <property type="molecule type" value="Genomic_DNA"/>
</dbReference>
<proteinExistence type="predicted"/>
<dbReference type="RefSeq" id="WP_236713599.1">
    <property type="nucleotide sequence ID" value="NZ_LIIN01000049.1"/>
</dbReference>
<evidence type="ECO:0000313" key="1">
    <source>
        <dbReference type="EMBL" id="KZX21205.1"/>
    </source>
</evidence>
<evidence type="ECO:0000313" key="2">
    <source>
        <dbReference type="Proteomes" id="UP000076717"/>
    </source>
</evidence>
<gene>
    <name evidence="1" type="ORF">ACH61_01669</name>
</gene>
<keyword evidence="2" id="KW-1185">Reference proteome</keyword>
<reference evidence="1 2" key="1">
    <citation type="submission" date="2015-08" db="EMBL/GenBank/DDBJ databases">
        <title>Draft Genome Sequence of Rathayibacter sp. Strain VKM Ac-2596 Isolated from Leaf Gall Induced by Plant-Parasitic Nematodes.</title>
        <authorList>
            <person name="Vasilenko O.V."/>
            <person name="Starodumova I.P."/>
            <person name="Tarlachkov S.V."/>
            <person name="Dorofeeva L.V."/>
            <person name="Evtushenko L.I."/>
        </authorList>
    </citation>
    <scope>NUCLEOTIDE SEQUENCE [LARGE SCALE GENOMIC DNA]</scope>
    <source>
        <strain evidence="1 2">VKM Ac-2596</strain>
    </source>
</reference>
<sequence length="56" mass="5747">MLGVLLMLVGGALFIAAPSEQMSVAVCGGRQDASDFSLLGLATRVTPPRPPSWSSS</sequence>
<dbReference type="AlphaFoldDB" id="A0A166HV39"/>
<protein>
    <submittedName>
        <fullName evidence="1">Uncharacterized protein</fullName>
    </submittedName>
</protein>
<dbReference type="Proteomes" id="UP000076717">
    <property type="component" value="Unassembled WGS sequence"/>
</dbReference>
<accession>A0A166HV39</accession>
<comment type="caution">
    <text evidence="1">The sequence shown here is derived from an EMBL/GenBank/DDBJ whole genome shotgun (WGS) entry which is preliminary data.</text>
</comment>
<name>A0A166HV39_9MICO</name>